<keyword evidence="7" id="KW-0479">Metal-binding</keyword>
<dbReference type="RefSeq" id="XP_002176733.1">
    <property type="nucleotide sequence ID" value="XM_002176697.1"/>
</dbReference>
<evidence type="ECO:0000256" key="7">
    <source>
        <dbReference type="ARBA" id="ARBA00022723"/>
    </source>
</evidence>
<dbReference type="GO" id="GO:0005789">
    <property type="term" value="C:endoplasmic reticulum membrane"/>
    <property type="evidence" value="ECO:0007669"/>
    <property type="project" value="TreeGrafter"/>
</dbReference>
<keyword evidence="8" id="KW-0863">Zinc-finger</keyword>
<feature type="domain" description="RING-CH-type" evidence="15">
    <location>
        <begin position="124"/>
        <end position="186"/>
    </location>
</feature>
<keyword evidence="9" id="KW-0833">Ubl conjugation pathway</keyword>
<feature type="compositionally biased region" description="Low complexity" evidence="13">
    <location>
        <begin position="308"/>
        <end position="317"/>
    </location>
</feature>
<evidence type="ECO:0000256" key="12">
    <source>
        <dbReference type="ARBA" id="ARBA00023136"/>
    </source>
</evidence>
<feature type="transmembrane region" description="Helical" evidence="14">
    <location>
        <begin position="809"/>
        <end position="826"/>
    </location>
</feature>
<evidence type="ECO:0000256" key="1">
    <source>
        <dbReference type="ARBA" id="ARBA00000900"/>
    </source>
</evidence>
<keyword evidence="5" id="KW-0808">Transferase</keyword>
<dbReference type="PROSITE" id="PS51292">
    <property type="entry name" value="ZF_RING_CH"/>
    <property type="match status" value="1"/>
</dbReference>
<evidence type="ECO:0000313" key="16">
    <source>
        <dbReference type="EMBL" id="EEC51196.1"/>
    </source>
</evidence>
<feature type="transmembrane region" description="Helical" evidence="14">
    <location>
        <begin position="217"/>
        <end position="244"/>
    </location>
</feature>
<feature type="region of interest" description="Disordered" evidence="13">
    <location>
        <begin position="354"/>
        <end position="457"/>
    </location>
</feature>
<feature type="transmembrane region" description="Helical" evidence="14">
    <location>
        <begin position="486"/>
        <end position="503"/>
    </location>
</feature>
<dbReference type="Proteomes" id="UP000000759">
    <property type="component" value="Chromosome 1"/>
</dbReference>
<dbReference type="PANTHER" id="PTHR13145">
    <property type="entry name" value="SSM4 PROTEIN"/>
    <property type="match status" value="1"/>
</dbReference>
<dbReference type="SUPFAM" id="SSF57850">
    <property type="entry name" value="RING/U-box"/>
    <property type="match status" value="1"/>
</dbReference>
<keyword evidence="6 14" id="KW-0812">Transmembrane</keyword>
<dbReference type="InParanoid" id="B7FPL2"/>
<dbReference type="SMART" id="SM00744">
    <property type="entry name" value="RINGv"/>
    <property type="match status" value="1"/>
</dbReference>
<accession>B7FPL2</accession>
<evidence type="ECO:0000256" key="3">
    <source>
        <dbReference type="ARBA" id="ARBA00004906"/>
    </source>
</evidence>
<feature type="region of interest" description="Disordered" evidence="13">
    <location>
        <begin position="298"/>
        <end position="318"/>
    </location>
</feature>
<feature type="transmembrane region" description="Helical" evidence="14">
    <location>
        <begin position="570"/>
        <end position="591"/>
    </location>
</feature>
<evidence type="ECO:0000256" key="13">
    <source>
        <dbReference type="SAM" id="MobiDB-lite"/>
    </source>
</evidence>
<dbReference type="EC" id="2.3.2.27" evidence="4"/>
<dbReference type="GeneID" id="7196164"/>
<dbReference type="GO" id="GO:0008270">
    <property type="term" value="F:zinc ion binding"/>
    <property type="evidence" value="ECO:0007669"/>
    <property type="project" value="UniProtKB-KW"/>
</dbReference>
<dbReference type="OrthoDB" id="264354at2759"/>
<feature type="transmembrane region" description="Helical" evidence="14">
    <location>
        <begin position="264"/>
        <end position="288"/>
    </location>
</feature>
<evidence type="ECO:0000256" key="8">
    <source>
        <dbReference type="ARBA" id="ARBA00022771"/>
    </source>
</evidence>
<reference evidence="16 17" key="1">
    <citation type="journal article" date="2008" name="Nature">
        <title>The Phaeodactylum genome reveals the evolutionary history of diatom genomes.</title>
        <authorList>
            <person name="Bowler C."/>
            <person name="Allen A.E."/>
            <person name="Badger J.H."/>
            <person name="Grimwood J."/>
            <person name="Jabbari K."/>
            <person name="Kuo A."/>
            <person name="Maheswari U."/>
            <person name="Martens C."/>
            <person name="Maumus F."/>
            <person name="Otillar R.P."/>
            <person name="Rayko E."/>
            <person name="Salamov A."/>
            <person name="Vandepoele K."/>
            <person name="Beszteri B."/>
            <person name="Gruber A."/>
            <person name="Heijde M."/>
            <person name="Katinka M."/>
            <person name="Mock T."/>
            <person name="Valentin K."/>
            <person name="Verret F."/>
            <person name="Berges J.A."/>
            <person name="Brownlee C."/>
            <person name="Cadoret J.P."/>
            <person name="Chiovitti A."/>
            <person name="Choi C.J."/>
            <person name="Coesel S."/>
            <person name="De Martino A."/>
            <person name="Detter J.C."/>
            <person name="Durkin C."/>
            <person name="Falciatore A."/>
            <person name="Fournet J."/>
            <person name="Haruta M."/>
            <person name="Huysman M.J."/>
            <person name="Jenkins B.D."/>
            <person name="Jiroutova K."/>
            <person name="Jorgensen R.E."/>
            <person name="Joubert Y."/>
            <person name="Kaplan A."/>
            <person name="Kroger N."/>
            <person name="Kroth P.G."/>
            <person name="La Roche J."/>
            <person name="Lindquist E."/>
            <person name="Lommer M."/>
            <person name="Martin-Jezequel V."/>
            <person name="Lopez P.J."/>
            <person name="Lucas S."/>
            <person name="Mangogna M."/>
            <person name="McGinnis K."/>
            <person name="Medlin L.K."/>
            <person name="Montsant A."/>
            <person name="Oudot-Le Secq M.P."/>
            <person name="Napoli C."/>
            <person name="Obornik M."/>
            <person name="Parker M.S."/>
            <person name="Petit J.L."/>
            <person name="Porcel B.M."/>
            <person name="Poulsen N."/>
            <person name="Robison M."/>
            <person name="Rychlewski L."/>
            <person name="Rynearson T.A."/>
            <person name="Schmutz J."/>
            <person name="Shapiro H."/>
            <person name="Siaut M."/>
            <person name="Stanley M."/>
            <person name="Sussman M.R."/>
            <person name="Taylor A.R."/>
            <person name="Vardi A."/>
            <person name="von Dassow P."/>
            <person name="Vyverman W."/>
            <person name="Willis A."/>
            <person name="Wyrwicz L.S."/>
            <person name="Rokhsar D.S."/>
            <person name="Weissenbach J."/>
            <person name="Armbrust E.V."/>
            <person name="Green B.R."/>
            <person name="Van de Peer Y."/>
            <person name="Grigoriev I.V."/>
        </authorList>
    </citation>
    <scope>NUCLEOTIDE SEQUENCE [LARGE SCALE GENOMIC DNA]</scope>
    <source>
        <strain evidence="16 17">CCAP 1055/1</strain>
    </source>
</reference>
<name>B7FPL2_PHATC</name>
<dbReference type="InterPro" id="IPR013083">
    <property type="entry name" value="Znf_RING/FYVE/PHD"/>
</dbReference>
<evidence type="ECO:0000256" key="9">
    <source>
        <dbReference type="ARBA" id="ARBA00022786"/>
    </source>
</evidence>
<evidence type="ECO:0000256" key="14">
    <source>
        <dbReference type="SAM" id="Phobius"/>
    </source>
</evidence>
<keyword evidence="10" id="KW-0862">Zinc</keyword>
<dbReference type="GO" id="GO:0061630">
    <property type="term" value="F:ubiquitin protein ligase activity"/>
    <property type="evidence" value="ECO:0007669"/>
    <property type="project" value="UniProtKB-EC"/>
</dbReference>
<dbReference type="Gene3D" id="3.30.40.10">
    <property type="entry name" value="Zinc/RING finger domain, C3HC4 (zinc finger)"/>
    <property type="match status" value="1"/>
</dbReference>
<comment type="pathway">
    <text evidence="3">Protein modification; protein ubiquitination.</text>
</comment>
<feature type="compositionally biased region" description="Low complexity" evidence="13">
    <location>
        <begin position="377"/>
        <end position="386"/>
    </location>
</feature>
<comment type="subcellular location">
    <subcellularLocation>
        <location evidence="2">Membrane</location>
        <topology evidence="2">Multi-pass membrane protein</topology>
    </subcellularLocation>
</comment>
<feature type="transmembrane region" description="Helical" evidence="14">
    <location>
        <begin position="705"/>
        <end position="725"/>
    </location>
</feature>
<reference evidence="17" key="2">
    <citation type="submission" date="2008-08" db="EMBL/GenBank/DDBJ databases">
        <authorList>
            <consortium name="Diatom Consortium"/>
            <person name="Grigoriev I."/>
            <person name="Grimwood J."/>
            <person name="Kuo A."/>
            <person name="Otillar R.P."/>
            <person name="Salamov A."/>
            <person name="Detter J.C."/>
            <person name="Lindquist E."/>
            <person name="Shapiro H."/>
            <person name="Lucas S."/>
            <person name="Glavina del Rio T."/>
            <person name="Pitluck S."/>
            <person name="Rokhsar D."/>
            <person name="Bowler C."/>
        </authorList>
    </citation>
    <scope>GENOME REANNOTATION</scope>
    <source>
        <strain evidence="17">CCAP 1055/1</strain>
    </source>
</reference>
<dbReference type="EMBL" id="CM000605">
    <property type="protein sequence ID" value="EEC51196.1"/>
    <property type="molecule type" value="Genomic_DNA"/>
</dbReference>
<evidence type="ECO:0000259" key="15">
    <source>
        <dbReference type="PROSITE" id="PS51292"/>
    </source>
</evidence>
<dbReference type="Pfam" id="PF12906">
    <property type="entry name" value="RINGv"/>
    <property type="match status" value="1"/>
</dbReference>
<evidence type="ECO:0000256" key="5">
    <source>
        <dbReference type="ARBA" id="ARBA00022679"/>
    </source>
</evidence>
<dbReference type="PaxDb" id="2850-Phatr42799"/>
<evidence type="ECO:0000256" key="4">
    <source>
        <dbReference type="ARBA" id="ARBA00012483"/>
    </source>
</evidence>
<comment type="catalytic activity">
    <reaction evidence="1">
        <text>S-ubiquitinyl-[E2 ubiquitin-conjugating enzyme]-L-cysteine + [acceptor protein]-L-lysine = [E2 ubiquitin-conjugating enzyme]-L-cysteine + N(6)-ubiquitinyl-[acceptor protein]-L-lysine.</text>
        <dbReference type="EC" id="2.3.2.27"/>
    </reaction>
</comment>
<dbReference type="PANTHER" id="PTHR13145:SF0">
    <property type="entry name" value="E3 UBIQUITIN-PROTEIN LIGASE MARCHF6"/>
    <property type="match status" value="1"/>
</dbReference>
<organism evidence="16 17">
    <name type="scientific">Phaeodactylum tricornutum (strain CCAP 1055/1)</name>
    <dbReference type="NCBI Taxonomy" id="556484"/>
    <lineage>
        <taxon>Eukaryota</taxon>
        <taxon>Sar</taxon>
        <taxon>Stramenopiles</taxon>
        <taxon>Ochrophyta</taxon>
        <taxon>Bacillariophyta</taxon>
        <taxon>Bacillariophyceae</taxon>
        <taxon>Bacillariophycidae</taxon>
        <taxon>Naviculales</taxon>
        <taxon>Phaeodactylaceae</taxon>
        <taxon>Phaeodactylum</taxon>
    </lineage>
</organism>
<dbReference type="CDD" id="cd16702">
    <property type="entry name" value="RING_CH-C4HC3_MARCH6"/>
    <property type="match status" value="1"/>
</dbReference>
<proteinExistence type="predicted"/>
<dbReference type="STRING" id="556484.B7FPL2"/>
<feature type="compositionally biased region" description="Acidic residues" evidence="13">
    <location>
        <begin position="387"/>
        <end position="422"/>
    </location>
</feature>
<dbReference type="OMA" id="RWAWGDE"/>
<evidence type="ECO:0000256" key="6">
    <source>
        <dbReference type="ARBA" id="ARBA00022692"/>
    </source>
</evidence>
<evidence type="ECO:0000256" key="2">
    <source>
        <dbReference type="ARBA" id="ARBA00004141"/>
    </source>
</evidence>
<protein>
    <recommendedName>
        <fullName evidence="4">RING-type E3 ubiquitin transferase</fullName>
        <ecNumber evidence="4">2.3.2.27</ecNumber>
    </recommendedName>
</protein>
<keyword evidence="11 14" id="KW-1133">Transmembrane helix</keyword>
<dbReference type="KEGG" id="pti:PHATRDRAFT_42799"/>
<keyword evidence="17" id="KW-1185">Reference proteome</keyword>
<feature type="transmembrane region" description="Helical" evidence="14">
    <location>
        <begin position="767"/>
        <end position="789"/>
    </location>
</feature>
<gene>
    <name evidence="16" type="ORF">PHATRDRAFT_42799</name>
</gene>
<evidence type="ECO:0000313" key="17">
    <source>
        <dbReference type="Proteomes" id="UP000000759"/>
    </source>
</evidence>
<dbReference type="HOGENOM" id="CLU_259029_0_0_1"/>
<feature type="transmembrane region" description="Helical" evidence="14">
    <location>
        <begin position="1081"/>
        <end position="1101"/>
    </location>
</feature>
<evidence type="ECO:0000256" key="10">
    <source>
        <dbReference type="ARBA" id="ARBA00022833"/>
    </source>
</evidence>
<dbReference type="InterPro" id="IPR011016">
    <property type="entry name" value="Znf_RING-CH"/>
</dbReference>
<evidence type="ECO:0000256" key="11">
    <source>
        <dbReference type="ARBA" id="ARBA00022989"/>
    </source>
</evidence>
<feature type="transmembrane region" description="Helical" evidence="14">
    <location>
        <begin position="1171"/>
        <end position="1190"/>
    </location>
</feature>
<feature type="transmembrane region" description="Helical" evidence="14">
    <location>
        <begin position="1128"/>
        <end position="1151"/>
    </location>
</feature>
<sequence>MSPVGDALLGNDVDFHPPFPSDKADYLQATVLQGLSSASARVILYSVESPSATVTVSPAVMNPQKLPAGSRYSTFKLAVYDPSIRETFNYSNPARIASLLSKSAVSTFRNNSNMSHSALSDYEDHDEEEDECRVCRGPEEEGRPLFKPCKCSGSIGLTHQDCLQSWLEVQRGDGRCELCHTEFRFAPQYDNDAPERLPASQVVLSLMRQFFSRWLPVLIRCVFAASLWLLVAPLLTAYVYHAWMHQPSVVWDRCSDWSLIPGDMVSGAVLVGVIIVSFLSIMSFIDFLRVEWHPDGRPRPRWGEEGPEPAVGEAPAPDENAIDNAVWDAFQRQVVERHRRQRGRAVPQRVEHELLQAHAPGQPRTEERFSNENVELDASGSDSESSWQDDDDRDDDDDTVSDDEWIENVEEDDDSVNDDNDRDEPQLHPPAVPIVDDRDDGDENPQAFGRNNFDMDPDDGMDMDINIALDELLGARGPITSVVRNLLWLLAFNTVYLGFFGFTPKVLGTITSTIFRNTTVWSPMVFTIVTNATVPDDTQIANESLSIWTAYRAIESESASANTTFRLHDLFLVLLGYASCAGMVVLIRFLWLASQKIRALRSGRADNPVPLRELQEGFEEMNRIMRMGPEQMNMVDDNVAIHVFLTTTLDATLAITKVGVLLFMKMFLLPIWLGLCLDVSSLPILGSSFEERIAYAGKDLFSFLLLHWVVGITFMLLVTVSVLQLREVVHPELLAQTIRPQEPQPDLLGNLMNESIITHMKRMVLSLVIYVVLLAMYIYLPIQAIMASGVSADLSMAQLKFWYPIMPELQVPLELLTFHLCMLALLEKHKNSIGEIQHYWLKFISRLVGLTDSLIPMRVDCFEYVGVLPIFEHEAVSPFWSKLAKNENEREKLLDESVATFLKSDIPRVNIGQSKANGQRVLASKDYVRLPDVLPGRLLRSRSVLMPTTIGKYRLQRILSLDGTPLIEIWKEERGTPIARPPEGWDDLGAGGADVQGRWAWGREKKSVVEEAIAHRVDFFGRHKASVSYWAVWVKLIFMFFSAWLSTTCFICISLICPLAFGRTLYHILQVPQAYVHDPLAFVVGCLIFFPVARCIGRWSLSGENSLMQRLFSWLRSYRRPPSAKARLLLVTAITCFGLAPVLLGFIYHALLVKLPPFFAGTQEWIALSLFSSYWATGFVLLFAWARLCIAEAFTKKFWKGLMGAAGDVDDNEGNVQNSLRWAWQGKEGRVSRFTKCWRKVVLTWEFDQVDLNTLVDDVATPVITALARVVVPYCIFMMLIVRTFGLDQVTVATFGRIALGLLCAEGVSRTWRIQFSNWLEAAHQMARDDRYLIGEMLMNYDG</sequence>
<feature type="transmembrane region" description="Helical" evidence="14">
    <location>
        <begin position="1032"/>
        <end position="1061"/>
    </location>
</feature>
<dbReference type="GO" id="GO:0036503">
    <property type="term" value="P:ERAD pathway"/>
    <property type="evidence" value="ECO:0007669"/>
    <property type="project" value="TreeGrafter"/>
</dbReference>
<dbReference type="eggNOG" id="KOG1609">
    <property type="taxonomic scope" value="Eukaryota"/>
</dbReference>
<keyword evidence="12 14" id="KW-0472">Membrane</keyword>